<dbReference type="InterPro" id="IPR005471">
    <property type="entry name" value="Tscrpt_reg_IclR_N"/>
</dbReference>
<keyword evidence="5" id="KW-1185">Reference proteome</keyword>
<evidence type="ECO:0000313" key="5">
    <source>
        <dbReference type="Proteomes" id="UP001596422"/>
    </source>
</evidence>
<dbReference type="Proteomes" id="UP001596422">
    <property type="component" value="Unassembled WGS sequence"/>
</dbReference>
<evidence type="ECO:0000256" key="2">
    <source>
        <dbReference type="ARBA" id="ARBA00042627"/>
    </source>
</evidence>
<dbReference type="Pfam" id="PF09339">
    <property type="entry name" value="HTH_IclR"/>
    <property type="match status" value="1"/>
</dbReference>
<dbReference type="PANTHER" id="PTHR30136">
    <property type="entry name" value="HELIX-TURN-HELIX TRANSCRIPTIONAL REGULATOR, ICLR FAMILY"/>
    <property type="match status" value="1"/>
</dbReference>
<dbReference type="PROSITE" id="PS51077">
    <property type="entry name" value="HTH_ICLR"/>
    <property type="match status" value="1"/>
</dbReference>
<gene>
    <name evidence="4" type="ORF">ACFQDL_06905</name>
</gene>
<dbReference type="PANTHER" id="PTHR30136:SF24">
    <property type="entry name" value="HTH-TYPE TRANSCRIPTIONAL REPRESSOR ALLR"/>
    <property type="match status" value="1"/>
</dbReference>
<feature type="domain" description="HTH iclR-type" evidence="3">
    <location>
        <begin position="20"/>
        <end position="82"/>
    </location>
</feature>
<dbReference type="SUPFAM" id="SSF46785">
    <property type="entry name" value="Winged helix' DNA-binding domain"/>
    <property type="match status" value="1"/>
</dbReference>
<comment type="caution">
    <text evidence="4">The sequence shown here is derived from an EMBL/GenBank/DDBJ whole genome shotgun (WGS) entry which is preliminary data.</text>
</comment>
<organism evidence="4 5">
    <name type="scientific">Marinobacterium aestuariivivens</name>
    <dbReference type="NCBI Taxonomy" id="1698799"/>
    <lineage>
        <taxon>Bacteria</taxon>
        <taxon>Pseudomonadati</taxon>
        <taxon>Pseudomonadota</taxon>
        <taxon>Gammaproteobacteria</taxon>
        <taxon>Oceanospirillales</taxon>
        <taxon>Oceanospirillaceae</taxon>
        <taxon>Marinobacterium</taxon>
    </lineage>
</organism>
<dbReference type="Gene3D" id="1.10.10.10">
    <property type="entry name" value="Winged helix-like DNA-binding domain superfamily/Winged helix DNA-binding domain"/>
    <property type="match status" value="1"/>
</dbReference>
<evidence type="ECO:0000259" key="3">
    <source>
        <dbReference type="PROSITE" id="PS51077"/>
    </source>
</evidence>
<accession>A0ABW1ZXB8</accession>
<dbReference type="RefSeq" id="WP_379908375.1">
    <property type="nucleotide sequence ID" value="NZ_JBHSWE010000001.1"/>
</dbReference>
<sequence>MDADSKAKVLTEEGSRDYRVPPVMRAFHLLRFIGSGQDCSNVQQAAQALGINRTTLIRLLQTLLAERAIARTTDGRGYRLGPGLVSLAAQALEQQDLVEVARPVLLRLSGSSASRPTSAFAMATARSIWQDRRRNAAWSAISGSAVGCRCRPPVSGGCCWPG</sequence>
<reference evidence="5" key="1">
    <citation type="journal article" date="2019" name="Int. J. Syst. Evol. Microbiol.">
        <title>The Global Catalogue of Microorganisms (GCM) 10K type strain sequencing project: providing services to taxonomists for standard genome sequencing and annotation.</title>
        <authorList>
            <consortium name="The Broad Institute Genomics Platform"/>
            <consortium name="The Broad Institute Genome Sequencing Center for Infectious Disease"/>
            <person name="Wu L."/>
            <person name="Ma J."/>
        </authorList>
    </citation>
    <scope>NUCLEOTIDE SEQUENCE [LARGE SCALE GENOMIC DNA]</scope>
    <source>
        <strain evidence="5">NBRC 111756</strain>
    </source>
</reference>
<evidence type="ECO:0000256" key="1">
    <source>
        <dbReference type="ARBA" id="ARBA00040379"/>
    </source>
</evidence>
<protein>
    <recommendedName>
        <fullName evidence="1">HTH-type transcriptional repressor AllR</fullName>
    </recommendedName>
    <alternativeName>
        <fullName evidence="2">Negative regulator of allantoin and glyoxylate utilization operons</fullName>
    </alternativeName>
</protein>
<dbReference type="InterPro" id="IPR050707">
    <property type="entry name" value="HTH_MetabolicPath_Reg"/>
</dbReference>
<dbReference type="InterPro" id="IPR036388">
    <property type="entry name" value="WH-like_DNA-bd_sf"/>
</dbReference>
<name>A0ABW1ZXB8_9GAMM</name>
<dbReference type="InterPro" id="IPR036390">
    <property type="entry name" value="WH_DNA-bd_sf"/>
</dbReference>
<proteinExistence type="predicted"/>
<evidence type="ECO:0000313" key="4">
    <source>
        <dbReference type="EMBL" id="MFC6669845.1"/>
    </source>
</evidence>
<dbReference type="EMBL" id="JBHSWE010000001">
    <property type="protein sequence ID" value="MFC6669845.1"/>
    <property type="molecule type" value="Genomic_DNA"/>
</dbReference>
<dbReference type="SMART" id="SM00346">
    <property type="entry name" value="HTH_ICLR"/>
    <property type="match status" value="1"/>
</dbReference>